<feature type="domain" description="G-protein coupled receptors family 1 profile" evidence="6">
    <location>
        <begin position="134"/>
        <end position="391"/>
    </location>
</feature>
<sequence length="455" mass="51497">MSVLTVPEMSFDQEQDIIYPSQTVRSVRLLAATVSLASSGNRHFDSEAHANFASPDYESATSKLGADGPGLTQHHNDYLSIFLDGHGTTLASANNTYSPTESFYEQFLNRSEFKMREDLFRYVSPVVILLGNITNIIALFVLRRKKLRRTSVCFYMCAYALANLCVLNLMLGVIWMCDMFQLEYVTYIADWTCRLWTFVNNVFTYCGLWFVVAMNIDRLIFLTSRSNAQSHCTVFSAKASVMAIMVGLIVVSIHAMWTYELQSQGCFVAFEPYDLHKVIWPWLSATVYSYLPLSLLICLNVAQAIAICVKHVREVPISQPADGCQDTFVVTVMVVSLSAFIFNMPATVTNVLDIHVPSSWISVEFVAKMELIKKITELLSSLNHVLLGIQLFACSREFRHEFLALLRVVFCCFTSKRTFKMFEMSPAFNSEDSSSPHRQVDYQLCNNNEETVTSV</sequence>
<dbReference type="GO" id="GO:0004930">
    <property type="term" value="F:G protein-coupled receptor activity"/>
    <property type="evidence" value="ECO:0007669"/>
    <property type="project" value="InterPro"/>
</dbReference>
<feature type="transmembrane region" description="Helical" evidence="5">
    <location>
        <begin position="195"/>
        <end position="216"/>
    </location>
</feature>
<dbReference type="PANTHER" id="PTHR46641:SF25">
    <property type="entry name" value="CNMAMIDE RECEPTOR-RELATED"/>
    <property type="match status" value="1"/>
</dbReference>
<evidence type="ECO:0000256" key="3">
    <source>
        <dbReference type="ARBA" id="ARBA00022989"/>
    </source>
</evidence>
<evidence type="ECO:0000256" key="1">
    <source>
        <dbReference type="ARBA" id="ARBA00004370"/>
    </source>
</evidence>
<proteinExistence type="predicted"/>
<dbReference type="InterPro" id="IPR052954">
    <property type="entry name" value="GPCR-Ligand_Int"/>
</dbReference>
<dbReference type="InterPro" id="IPR017452">
    <property type="entry name" value="GPCR_Rhodpsn_7TM"/>
</dbReference>
<dbReference type="SUPFAM" id="SSF81321">
    <property type="entry name" value="Family A G protein-coupled receptor-like"/>
    <property type="match status" value="1"/>
</dbReference>
<feature type="transmembrane region" description="Helical" evidence="5">
    <location>
        <begin position="237"/>
        <end position="259"/>
    </location>
</feature>
<accession>A0A9W3ATI8</accession>
<feature type="transmembrane region" description="Helical" evidence="5">
    <location>
        <begin position="119"/>
        <end position="142"/>
    </location>
</feature>
<dbReference type="RefSeq" id="XP_055890552.1">
    <property type="nucleotide sequence ID" value="XM_056034577.1"/>
</dbReference>
<evidence type="ECO:0000259" key="6">
    <source>
        <dbReference type="PROSITE" id="PS50262"/>
    </source>
</evidence>
<evidence type="ECO:0000256" key="4">
    <source>
        <dbReference type="ARBA" id="ARBA00023136"/>
    </source>
</evidence>
<evidence type="ECO:0000313" key="8">
    <source>
        <dbReference type="RefSeq" id="XP_055890552.1"/>
    </source>
</evidence>
<dbReference type="PANTHER" id="PTHR46641">
    <property type="entry name" value="FMRFAMIDE RECEPTOR-RELATED"/>
    <property type="match status" value="1"/>
</dbReference>
<keyword evidence="2 5" id="KW-0812">Transmembrane</keyword>
<dbReference type="InterPro" id="IPR000276">
    <property type="entry name" value="GPCR_Rhodpsn"/>
</dbReference>
<evidence type="ECO:0000256" key="5">
    <source>
        <dbReference type="SAM" id="Phobius"/>
    </source>
</evidence>
<dbReference type="Pfam" id="PF00001">
    <property type="entry name" value="7tm_1"/>
    <property type="match status" value="1"/>
</dbReference>
<evidence type="ECO:0000256" key="2">
    <source>
        <dbReference type="ARBA" id="ARBA00022692"/>
    </source>
</evidence>
<comment type="subcellular location">
    <subcellularLocation>
        <location evidence="1">Membrane</location>
    </subcellularLocation>
</comment>
<dbReference type="Gene3D" id="1.20.1070.10">
    <property type="entry name" value="Rhodopsin 7-helix transmembrane proteins"/>
    <property type="match status" value="1"/>
</dbReference>
<gene>
    <name evidence="8" type="primary">LOC106062994</name>
</gene>
<dbReference type="Proteomes" id="UP001165740">
    <property type="component" value="Chromosome 7"/>
</dbReference>
<dbReference type="OrthoDB" id="9990906at2759"/>
<reference evidence="8" key="1">
    <citation type="submission" date="2025-08" db="UniProtKB">
        <authorList>
            <consortium name="RefSeq"/>
        </authorList>
    </citation>
    <scope>IDENTIFICATION</scope>
</reference>
<name>A0A9W3ATI8_BIOGL</name>
<keyword evidence="4 5" id="KW-0472">Membrane</keyword>
<protein>
    <submittedName>
        <fullName evidence="8">Cysteinyl leukotriene receptor 1-like</fullName>
    </submittedName>
</protein>
<feature type="transmembrane region" description="Helical" evidence="5">
    <location>
        <begin position="279"/>
        <end position="307"/>
    </location>
</feature>
<dbReference type="OMA" id="HAMWTYE"/>
<evidence type="ECO:0000313" key="7">
    <source>
        <dbReference type="Proteomes" id="UP001165740"/>
    </source>
</evidence>
<feature type="transmembrane region" description="Helical" evidence="5">
    <location>
        <begin position="154"/>
        <end position="175"/>
    </location>
</feature>
<organism evidence="7 8">
    <name type="scientific">Biomphalaria glabrata</name>
    <name type="common">Bloodfluke planorb</name>
    <name type="synonym">Freshwater snail</name>
    <dbReference type="NCBI Taxonomy" id="6526"/>
    <lineage>
        <taxon>Eukaryota</taxon>
        <taxon>Metazoa</taxon>
        <taxon>Spiralia</taxon>
        <taxon>Lophotrochozoa</taxon>
        <taxon>Mollusca</taxon>
        <taxon>Gastropoda</taxon>
        <taxon>Heterobranchia</taxon>
        <taxon>Euthyneura</taxon>
        <taxon>Panpulmonata</taxon>
        <taxon>Hygrophila</taxon>
        <taxon>Lymnaeoidea</taxon>
        <taxon>Planorbidae</taxon>
        <taxon>Biomphalaria</taxon>
    </lineage>
</organism>
<dbReference type="GO" id="GO:0016020">
    <property type="term" value="C:membrane"/>
    <property type="evidence" value="ECO:0007669"/>
    <property type="project" value="UniProtKB-SubCell"/>
</dbReference>
<dbReference type="GeneID" id="106062994"/>
<keyword evidence="3 5" id="KW-1133">Transmembrane helix</keyword>
<dbReference type="PROSITE" id="PS50262">
    <property type="entry name" value="G_PROTEIN_RECEP_F1_2"/>
    <property type="match status" value="1"/>
</dbReference>
<dbReference type="AlphaFoldDB" id="A0A9W3ATI8"/>
<keyword evidence="7" id="KW-1185">Reference proteome</keyword>